<gene>
    <name evidence="6" type="ORF">MGAL_10B074119</name>
</gene>
<evidence type="ECO:0000256" key="3">
    <source>
        <dbReference type="ARBA" id="ARBA00022525"/>
    </source>
</evidence>
<evidence type="ECO:0000259" key="5">
    <source>
        <dbReference type="Pfam" id="PF00151"/>
    </source>
</evidence>
<dbReference type="PANTHER" id="PTHR11610:SF181">
    <property type="entry name" value="INACTIVE PANCREATIC LIPASE-RELATED PROTEIN 1-LIKE"/>
    <property type="match status" value="1"/>
</dbReference>
<keyword evidence="7" id="KW-1185">Reference proteome</keyword>
<dbReference type="Gene3D" id="3.40.50.1820">
    <property type="entry name" value="alpha/beta hydrolase"/>
    <property type="match status" value="1"/>
</dbReference>
<dbReference type="OrthoDB" id="199913at2759"/>
<dbReference type="AlphaFoldDB" id="A0A8B6CNS3"/>
<dbReference type="InterPro" id="IPR013818">
    <property type="entry name" value="Lipase"/>
</dbReference>
<dbReference type="Pfam" id="PF00151">
    <property type="entry name" value="Lipase"/>
    <property type="match status" value="1"/>
</dbReference>
<feature type="domain" description="Lipase" evidence="5">
    <location>
        <begin position="2"/>
        <end position="69"/>
    </location>
</feature>
<reference evidence="6" key="1">
    <citation type="submission" date="2018-11" db="EMBL/GenBank/DDBJ databases">
        <authorList>
            <person name="Alioto T."/>
            <person name="Alioto T."/>
        </authorList>
    </citation>
    <scope>NUCLEOTIDE SEQUENCE</scope>
</reference>
<evidence type="ECO:0000256" key="4">
    <source>
        <dbReference type="RuleBase" id="RU004262"/>
    </source>
</evidence>
<comment type="subcellular location">
    <subcellularLocation>
        <location evidence="1">Secreted</location>
    </subcellularLocation>
</comment>
<dbReference type="SUPFAM" id="SSF49723">
    <property type="entry name" value="Lipase/lipooxygenase domain (PLAT/LH2 domain)"/>
    <property type="match status" value="1"/>
</dbReference>
<name>A0A8B6CNS3_MYTGA</name>
<dbReference type="InterPro" id="IPR000734">
    <property type="entry name" value="TAG_lipase"/>
</dbReference>
<dbReference type="SUPFAM" id="SSF53474">
    <property type="entry name" value="alpha/beta-Hydrolases"/>
    <property type="match status" value="1"/>
</dbReference>
<dbReference type="InterPro" id="IPR029058">
    <property type="entry name" value="AB_hydrolase_fold"/>
</dbReference>
<dbReference type="InterPro" id="IPR036392">
    <property type="entry name" value="PLAT/LH2_dom_sf"/>
</dbReference>
<evidence type="ECO:0000256" key="2">
    <source>
        <dbReference type="ARBA" id="ARBA00010701"/>
    </source>
</evidence>
<dbReference type="GO" id="GO:0016042">
    <property type="term" value="P:lipid catabolic process"/>
    <property type="evidence" value="ECO:0007669"/>
    <property type="project" value="TreeGrafter"/>
</dbReference>
<dbReference type="GO" id="GO:0016298">
    <property type="term" value="F:lipase activity"/>
    <property type="evidence" value="ECO:0007669"/>
    <property type="project" value="InterPro"/>
</dbReference>
<dbReference type="PRINTS" id="PR00821">
    <property type="entry name" value="TAGLIPASE"/>
</dbReference>
<sequence length="128" mass="13931">MNVIIVDWGHGAVPPYTEAAANTRVVGAQAAKLISVMVKEDQSGIDKFHLIGHSLGAHVAGYAGERNEEVLSNGNTMTNFFTTNKDIGNVTAVALRYDKTANLMLGWAYPNEWSLMGLSLLEAEKHRM</sequence>
<keyword evidence="3" id="KW-0964">Secreted</keyword>
<dbReference type="EMBL" id="UYJE01001985">
    <property type="protein sequence ID" value="VDI06903.1"/>
    <property type="molecule type" value="Genomic_DNA"/>
</dbReference>
<evidence type="ECO:0000256" key="1">
    <source>
        <dbReference type="ARBA" id="ARBA00004613"/>
    </source>
</evidence>
<protein>
    <recommendedName>
        <fullName evidence="5">Lipase domain-containing protein</fullName>
    </recommendedName>
</protein>
<proteinExistence type="inferred from homology"/>
<dbReference type="GO" id="GO:0005615">
    <property type="term" value="C:extracellular space"/>
    <property type="evidence" value="ECO:0007669"/>
    <property type="project" value="TreeGrafter"/>
</dbReference>
<dbReference type="Proteomes" id="UP000596742">
    <property type="component" value="Unassembled WGS sequence"/>
</dbReference>
<comment type="caution">
    <text evidence="6">The sequence shown here is derived from an EMBL/GenBank/DDBJ whole genome shotgun (WGS) entry which is preliminary data.</text>
</comment>
<dbReference type="PANTHER" id="PTHR11610">
    <property type="entry name" value="LIPASE"/>
    <property type="match status" value="1"/>
</dbReference>
<comment type="similarity">
    <text evidence="2 4">Belongs to the AB hydrolase superfamily. Lipase family.</text>
</comment>
<evidence type="ECO:0000313" key="6">
    <source>
        <dbReference type="EMBL" id="VDI06903.1"/>
    </source>
</evidence>
<organism evidence="6 7">
    <name type="scientific">Mytilus galloprovincialis</name>
    <name type="common">Mediterranean mussel</name>
    <dbReference type="NCBI Taxonomy" id="29158"/>
    <lineage>
        <taxon>Eukaryota</taxon>
        <taxon>Metazoa</taxon>
        <taxon>Spiralia</taxon>
        <taxon>Lophotrochozoa</taxon>
        <taxon>Mollusca</taxon>
        <taxon>Bivalvia</taxon>
        <taxon>Autobranchia</taxon>
        <taxon>Pteriomorphia</taxon>
        <taxon>Mytilida</taxon>
        <taxon>Mytiloidea</taxon>
        <taxon>Mytilidae</taxon>
        <taxon>Mytilinae</taxon>
        <taxon>Mytilus</taxon>
    </lineage>
</organism>
<evidence type="ECO:0000313" key="7">
    <source>
        <dbReference type="Proteomes" id="UP000596742"/>
    </source>
</evidence>
<accession>A0A8B6CNS3</accession>